<evidence type="ECO:0000313" key="2">
    <source>
        <dbReference type="Proteomes" id="UP000603200"/>
    </source>
</evidence>
<name>A0ABQ3ZNY7_9ACTN</name>
<comment type="caution">
    <text evidence="1">The sequence shown here is derived from an EMBL/GenBank/DDBJ whole genome shotgun (WGS) entry which is preliminary data.</text>
</comment>
<accession>A0ABQ3ZNY7</accession>
<dbReference type="EMBL" id="BOMN01000040">
    <property type="protein sequence ID" value="GIE20299.1"/>
    <property type="molecule type" value="Genomic_DNA"/>
</dbReference>
<evidence type="ECO:0000313" key="1">
    <source>
        <dbReference type="EMBL" id="GIE20299.1"/>
    </source>
</evidence>
<reference evidence="1 2" key="1">
    <citation type="submission" date="2021-01" db="EMBL/GenBank/DDBJ databases">
        <title>Whole genome shotgun sequence of Actinoplanes humidus NBRC 14915.</title>
        <authorList>
            <person name="Komaki H."/>
            <person name="Tamura T."/>
        </authorList>
    </citation>
    <scope>NUCLEOTIDE SEQUENCE [LARGE SCALE GENOMIC DNA]</scope>
    <source>
        <strain evidence="1 2">NBRC 14915</strain>
    </source>
</reference>
<keyword evidence="2" id="KW-1185">Reference proteome</keyword>
<evidence type="ECO:0008006" key="3">
    <source>
        <dbReference type="Google" id="ProtNLM"/>
    </source>
</evidence>
<dbReference type="Proteomes" id="UP000603200">
    <property type="component" value="Unassembled WGS sequence"/>
</dbReference>
<sequence length="150" mass="17130">MQLDAQFQQWRQDARTAVYGAVAGSFRELMTAWWALRDGRRRDADVNEPLHQRALAAYAGFNSDLGKAQLLTDDVLFESIRSLSAAVQAFDELAETMDFVHRQRWTTANDEQYEQTREAAEAACKAFLGRAREQLAKKPALVPHDERERT</sequence>
<organism evidence="1 2">
    <name type="scientific">Winogradskya humida</name>
    <dbReference type="NCBI Taxonomy" id="113566"/>
    <lineage>
        <taxon>Bacteria</taxon>
        <taxon>Bacillati</taxon>
        <taxon>Actinomycetota</taxon>
        <taxon>Actinomycetes</taxon>
        <taxon>Micromonosporales</taxon>
        <taxon>Micromonosporaceae</taxon>
        <taxon>Winogradskya</taxon>
    </lineage>
</organism>
<protein>
    <recommendedName>
        <fullName evidence="3">Poly(3-hydroxyalkanoate) polymerase subunit PhaE</fullName>
    </recommendedName>
</protein>
<proteinExistence type="predicted"/>
<gene>
    <name evidence="1" type="ORF">Ahu01nite_034010</name>
</gene>